<gene>
    <name evidence="1" type="ORF">P6N53_07510</name>
</gene>
<reference evidence="1" key="2">
    <citation type="submission" date="2023-03" db="EMBL/GenBank/DDBJ databases">
        <authorList>
            <person name="Zhang Z."/>
        </authorList>
    </citation>
    <scope>NUCLEOTIDE SEQUENCE</scope>
    <source>
        <strain evidence="1">DSA</strain>
    </source>
</reference>
<protein>
    <recommendedName>
        <fullName evidence="3">PASTA domain-containing protein</fullName>
    </recommendedName>
</protein>
<sequence>MGIPDVLGFLLDDAVPLLRNAGYDVSEVISKPPKGNPEGLKRVVRVRPAGPQEVVITVVCEEKGKGGVLNGL</sequence>
<proteinExistence type="predicted"/>
<evidence type="ECO:0008006" key="3">
    <source>
        <dbReference type="Google" id="ProtNLM"/>
    </source>
</evidence>
<keyword evidence="2" id="KW-1185">Reference proteome</keyword>
<dbReference type="RefSeq" id="WP_304542179.1">
    <property type="nucleotide sequence ID" value="NZ_JARPTC010000010.1"/>
</dbReference>
<dbReference type="Proteomes" id="UP001172911">
    <property type="component" value="Unassembled WGS sequence"/>
</dbReference>
<name>A0AAW7ZCK4_9FIRM</name>
<reference evidence="1" key="1">
    <citation type="journal article" date="2023" name="J. Hazard. Mater.">
        <title>Anaerobic biodegradation of pyrene and benzo[a]pyrene by a new sulfate-reducing Desulforamulus aquiferis strain DSA.</title>
        <authorList>
            <person name="Zhang Z."/>
            <person name="Sun J."/>
            <person name="Gong X."/>
            <person name="Wang C."/>
            <person name="Wang H."/>
        </authorList>
    </citation>
    <scope>NUCLEOTIDE SEQUENCE</scope>
    <source>
        <strain evidence="1">DSA</strain>
    </source>
</reference>
<organism evidence="1 2">
    <name type="scientific">Desulforamulus aquiferis</name>
    <dbReference type="NCBI Taxonomy" id="1397668"/>
    <lineage>
        <taxon>Bacteria</taxon>
        <taxon>Bacillati</taxon>
        <taxon>Bacillota</taxon>
        <taxon>Clostridia</taxon>
        <taxon>Eubacteriales</taxon>
        <taxon>Peptococcaceae</taxon>
        <taxon>Desulforamulus</taxon>
    </lineage>
</organism>
<evidence type="ECO:0000313" key="1">
    <source>
        <dbReference type="EMBL" id="MDO7787061.1"/>
    </source>
</evidence>
<evidence type="ECO:0000313" key="2">
    <source>
        <dbReference type="Proteomes" id="UP001172911"/>
    </source>
</evidence>
<comment type="caution">
    <text evidence="1">The sequence shown here is derived from an EMBL/GenBank/DDBJ whole genome shotgun (WGS) entry which is preliminary data.</text>
</comment>
<dbReference type="EMBL" id="JARPTC010000010">
    <property type="protein sequence ID" value="MDO7787061.1"/>
    <property type="molecule type" value="Genomic_DNA"/>
</dbReference>
<accession>A0AAW7ZCK4</accession>
<dbReference type="AlphaFoldDB" id="A0AAW7ZCK4"/>